<dbReference type="SUPFAM" id="SSF54909">
    <property type="entry name" value="Dimeric alpha+beta barrel"/>
    <property type="match status" value="1"/>
</dbReference>
<evidence type="ECO:0000256" key="1">
    <source>
        <dbReference type="ARBA" id="ARBA00007689"/>
    </source>
</evidence>
<accession>A0ABZ2KS91</accession>
<keyword evidence="4" id="KW-1185">Reference proteome</keyword>
<dbReference type="EMBL" id="CP089983">
    <property type="protein sequence ID" value="WXB01523.1"/>
    <property type="molecule type" value="Genomic_DNA"/>
</dbReference>
<evidence type="ECO:0000259" key="2">
    <source>
        <dbReference type="Pfam" id="PF03795"/>
    </source>
</evidence>
<proteinExistence type="inferred from homology"/>
<evidence type="ECO:0000313" key="4">
    <source>
        <dbReference type="Proteomes" id="UP001374803"/>
    </source>
</evidence>
<evidence type="ECO:0000313" key="3">
    <source>
        <dbReference type="EMBL" id="WXB01523.1"/>
    </source>
</evidence>
<comment type="similarity">
    <text evidence="1">Belongs to the YciI family.</text>
</comment>
<dbReference type="Proteomes" id="UP001374803">
    <property type="component" value="Chromosome"/>
</dbReference>
<feature type="domain" description="YCII-related" evidence="2">
    <location>
        <begin position="24"/>
        <end position="104"/>
    </location>
</feature>
<gene>
    <name evidence="3" type="ORF">LVJ94_31965</name>
</gene>
<dbReference type="Gene3D" id="3.30.70.1060">
    <property type="entry name" value="Dimeric alpha+beta barrel"/>
    <property type="match status" value="1"/>
</dbReference>
<dbReference type="PANTHER" id="PTHR35174:SF3">
    <property type="entry name" value="BLL7171 PROTEIN"/>
    <property type="match status" value="1"/>
</dbReference>
<dbReference type="Pfam" id="PF03795">
    <property type="entry name" value="YCII"/>
    <property type="match status" value="1"/>
</dbReference>
<dbReference type="PANTHER" id="PTHR35174">
    <property type="entry name" value="BLL7171 PROTEIN-RELATED"/>
    <property type="match status" value="1"/>
</dbReference>
<protein>
    <submittedName>
        <fullName evidence="3">YciI family protein</fullName>
    </submittedName>
</protein>
<dbReference type="InterPro" id="IPR011008">
    <property type="entry name" value="Dimeric_a/b-barrel"/>
</dbReference>
<reference evidence="3" key="1">
    <citation type="submission" date="2021-12" db="EMBL/GenBank/DDBJ databases">
        <title>Discovery of the Pendulisporaceae a myxobacterial family with distinct sporulation behavior and unique specialized metabolism.</title>
        <authorList>
            <person name="Garcia R."/>
            <person name="Popoff A."/>
            <person name="Bader C.D."/>
            <person name="Loehr J."/>
            <person name="Walesch S."/>
            <person name="Walt C."/>
            <person name="Boldt J."/>
            <person name="Bunk B."/>
            <person name="Haeckl F.J.F.P.J."/>
            <person name="Gunesch A.P."/>
            <person name="Birkelbach J."/>
            <person name="Nuebel U."/>
            <person name="Pietschmann T."/>
            <person name="Bach T."/>
            <person name="Mueller R."/>
        </authorList>
    </citation>
    <scope>NUCLEOTIDE SEQUENCE</scope>
    <source>
        <strain evidence="3">MSr11367</strain>
    </source>
</reference>
<dbReference type="RefSeq" id="WP_394831138.1">
    <property type="nucleotide sequence ID" value="NZ_CP089929.1"/>
</dbReference>
<organism evidence="3 4">
    <name type="scientific">Pendulispora rubella</name>
    <dbReference type="NCBI Taxonomy" id="2741070"/>
    <lineage>
        <taxon>Bacteria</taxon>
        <taxon>Pseudomonadati</taxon>
        <taxon>Myxococcota</taxon>
        <taxon>Myxococcia</taxon>
        <taxon>Myxococcales</taxon>
        <taxon>Sorangiineae</taxon>
        <taxon>Pendulisporaceae</taxon>
        <taxon>Pendulispora</taxon>
    </lineage>
</organism>
<sequence length="131" mass="14373">MKFILMMHVPRGTGDYEIFKWSQEDIQAHMKFLNEINADLRKNGQYVNVEGLAPPKHARIVRAGKDGTPEVTDGPFAETKEFLAGWWIIDVENAEQAYAIAGRASAAPGPGGKVLNTPIEVRQVMAGPPEG</sequence>
<name>A0ABZ2KS91_9BACT</name>
<dbReference type="InterPro" id="IPR005545">
    <property type="entry name" value="YCII"/>
</dbReference>